<reference evidence="1 2" key="1">
    <citation type="journal article" date="2014" name="PLoS ONE">
        <title>Grimontia indica AK16(T), sp. nov., Isolated from a Seawater Sample Reports the Presence of Pathogenic Genes Similar to Vibrio Genus.</title>
        <authorList>
            <person name="Singh A."/>
            <person name="Vaidya B."/>
            <person name="Khatri I."/>
            <person name="Srinivas T.N."/>
            <person name="Subramanian S."/>
            <person name="Korpole S."/>
            <person name="Pinnaka A.K."/>
        </authorList>
    </citation>
    <scope>NUCLEOTIDE SEQUENCE [LARGE SCALE GENOMIC DNA]</scope>
    <source>
        <strain evidence="1 2">AK16</strain>
    </source>
</reference>
<sequence>MQIDFPNIKQPDGSISCGAYSLTACLHVMGLLPVNRRLFLYQIDLSKGAFVGEQVVLEPTDSLTETAEKIYLVTGIIDQSDYAEFVKDSGLNAISAMAYVLMCFGLKPQIILRDENTYSQLAGAYPQELRMSNALDVPILCGMENLAVAEESYLMPTAVFHGENLHVVAMKPDGVWFDPEQDDRPEWPALVNWDSIPESELGHEWLGVAIKVMTNSSDSTTPFI</sequence>
<dbReference type="AlphaFoldDB" id="R1GM45"/>
<dbReference type="EMBL" id="ANFM02000068">
    <property type="protein sequence ID" value="EOD77174.1"/>
    <property type="molecule type" value="Genomic_DNA"/>
</dbReference>
<protein>
    <recommendedName>
        <fullName evidence="3">Peptidase C39 domain-containing protein</fullName>
    </recommendedName>
</protein>
<comment type="caution">
    <text evidence="1">The sequence shown here is derived from an EMBL/GenBank/DDBJ whole genome shotgun (WGS) entry which is preliminary data.</text>
</comment>
<gene>
    <name evidence="1" type="ORF">D515_04529</name>
</gene>
<dbReference type="Pfam" id="PF25855">
    <property type="entry name" value="IpaJ_protease"/>
    <property type="match status" value="1"/>
</dbReference>
<proteinExistence type="predicted"/>
<dbReference type="Proteomes" id="UP000011223">
    <property type="component" value="Unassembled WGS sequence"/>
</dbReference>
<dbReference type="RefSeq" id="WP_002542516.1">
    <property type="nucleotide sequence ID" value="NZ_ANFM02000068.1"/>
</dbReference>
<dbReference type="InterPro" id="IPR058988">
    <property type="entry name" value="IpaJ"/>
</dbReference>
<keyword evidence="2" id="KW-1185">Reference proteome</keyword>
<accession>R1GM45</accession>
<organism evidence="1 2">
    <name type="scientific">Grimontia indica</name>
    <dbReference type="NCBI Taxonomy" id="1056512"/>
    <lineage>
        <taxon>Bacteria</taxon>
        <taxon>Pseudomonadati</taxon>
        <taxon>Pseudomonadota</taxon>
        <taxon>Gammaproteobacteria</taxon>
        <taxon>Vibrionales</taxon>
        <taxon>Vibrionaceae</taxon>
        <taxon>Grimontia</taxon>
    </lineage>
</organism>
<evidence type="ECO:0008006" key="3">
    <source>
        <dbReference type="Google" id="ProtNLM"/>
    </source>
</evidence>
<evidence type="ECO:0000313" key="1">
    <source>
        <dbReference type="EMBL" id="EOD77174.1"/>
    </source>
</evidence>
<evidence type="ECO:0000313" key="2">
    <source>
        <dbReference type="Proteomes" id="UP000011223"/>
    </source>
</evidence>
<dbReference type="eggNOG" id="ENOG5033VX6">
    <property type="taxonomic scope" value="Bacteria"/>
</dbReference>
<name>R1GM45_9GAMM</name>